<evidence type="ECO:0000313" key="2">
    <source>
        <dbReference type="Proteomes" id="UP001295444"/>
    </source>
</evidence>
<evidence type="ECO:0000313" key="1">
    <source>
        <dbReference type="EMBL" id="CAH2293190.1"/>
    </source>
</evidence>
<dbReference type="EMBL" id="OW240916">
    <property type="protein sequence ID" value="CAH2293190.1"/>
    <property type="molecule type" value="Genomic_DNA"/>
</dbReference>
<gene>
    <name evidence="1" type="ORF">PECUL_23A027434</name>
</gene>
<name>A0AAD1W8L8_PELCU</name>
<feature type="non-terminal residue" evidence="1">
    <location>
        <position position="1"/>
    </location>
</feature>
<dbReference type="AlphaFoldDB" id="A0AAD1W8L8"/>
<organism evidence="1 2">
    <name type="scientific">Pelobates cultripes</name>
    <name type="common">Western spadefoot toad</name>
    <dbReference type="NCBI Taxonomy" id="61616"/>
    <lineage>
        <taxon>Eukaryota</taxon>
        <taxon>Metazoa</taxon>
        <taxon>Chordata</taxon>
        <taxon>Craniata</taxon>
        <taxon>Vertebrata</taxon>
        <taxon>Euteleostomi</taxon>
        <taxon>Amphibia</taxon>
        <taxon>Batrachia</taxon>
        <taxon>Anura</taxon>
        <taxon>Pelobatoidea</taxon>
        <taxon>Pelobatidae</taxon>
        <taxon>Pelobates</taxon>
    </lineage>
</organism>
<accession>A0AAD1W8L8</accession>
<keyword evidence="2" id="KW-1185">Reference proteome</keyword>
<proteinExistence type="predicted"/>
<sequence length="180" mass="20354">SAVGNSWHLNESLLDDPRVTEDLTNELPMYFHKNGGKGTAEPWVWEVHKGITRGTLIKWGARIKRERATRIQSLTEAIHIAESAHKATPTPDAYKTLTALRMELRNLLTAKAHRAAQLTKGTYYAHGNKSGKYLARALKDKHQKTYIFHITTKGVIRQDATEDIAKTFFKQFGTTTEHTT</sequence>
<protein>
    <submittedName>
        <fullName evidence="1">Uncharacterized protein</fullName>
    </submittedName>
</protein>
<dbReference type="Proteomes" id="UP001295444">
    <property type="component" value="Chromosome 05"/>
</dbReference>
<reference evidence="1" key="1">
    <citation type="submission" date="2022-03" db="EMBL/GenBank/DDBJ databases">
        <authorList>
            <person name="Alioto T."/>
            <person name="Alioto T."/>
            <person name="Gomez Garrido J."/>
        </authorList>
    </citation>
    <scope>NUCLEOTIDE SEQUENCE</scope>
</reference>